<dbReference type="EMBL" id="JARBHB010000005">
    <property type="protein sequence ID" value="KAJ8884185.1"/>
    <property type="molecule type" value="Genomic_DNA"/>
</dbReference>
<protein>
    <submittedName>
        <fullName evidence="1">Uncharacterized protein</fullName>
    </submittedName>
</protein>
<keyword evidence="2" id="KW-1185">Reference proteome</keyword>
<sequence>MLLAERLPAVWGVVPPLPGAHYWCRRRRRHQLLLERKHAAHTSTCCARHLIYRGPYCTKSQKWVLSLCLQKTSVSVLVLLSVALGSTAAVQNEVVGEKEDVADLAASKSKVQQHFLASGFLTGGYPGRGYPGGYPGGGHPGGYPSGGYPGGYPSAGYPGGYPGGGYPGGYPSGGYPGGYPSEGYPGGYPSGGYPGGYPGGGYPGGARLDYPAVAVPSYPGYQTPAAIQGYYPSAGASLPVVFYSADKDKKPAVDKQ</sequence>
<reference evidence="1 2" key="1">
    <citation type="submission" date="2023-02" db="EMBL/GenBank/DDBJ databases">
        <title>LHISI_Scaffold_Assembly.</title>
        <authorList>
            <person name="Stuart O.P."/>
            <person name="Cleave R."/>
            <person name="Magrath M.J.L."/>
            <person name="Mikheyev A.S."/>
        </authorList>
    </citation>
    <scope>NUCLEOTIDE SEQUENCE [LARGE SCALE GENOMIC DNA]</scope>
    <source>
        <strain evidence="1">Daus_M_001</strain>
        <tissue evidence="1">Leg muscle</tissue>
    </source>
</reference>
<comment type="caution">
    <text evidence="1">The sequence shown here is derived from an EMBL/GenBank/DDBJ whole genome shotgun (WGS) entry which is preliminary data.</text>
</comment>
<dbReference type="Proteomes" id="UP001159363">
    <property type="component" value="Chromosome 4"/>
</dbReference>
<gene>
    <name evidence="1" type="ORF">PR048_016042</name>
</gene>
<organism evidence="1 2">
    <name type="scientific">Dryococelus australis</name>
    <dbReference type="NCBI Taxonomy" id="614101"/>
    <lineage>
        <taxon>Eukaryota</taxon>
        <taxon>Metazoa</taxon>
        <taxon>Ecdysozoa</taxon>
        <taxon>Arthropoda</taxon>
        <taxon>Hexapoda</taxon>
        <taxon>Insecta</taxon>
        <taxon>Pterygota</taxon>
        <taxon>Neoptera</taxon>
        <taxon>Polyneoptera</taxon>
        <taxon>Phasmatodea</taxon>
        <taxon>Verophasmatodea</taxon>
        <taxon>Anareolatae</taxon>
        <taxon>Phasmatidae</taxon>
        <taxon>Eurycanthinae</taxon>
        <taxon>Dryococelus</taxon>
    </lineage>
</organism>
<evidence type="ECO:0000313" key="1">
    <source>
        <dbReference type="EMBL" id="KAJ8884185.1"/>
    </source>
</evidence>
<proteinExistence type="predicted"/>
<name>A0ABQ9HJ11_9NEOP</name>
<evidence type="ECO:0000313" key="2">
    <source>
        <dbReference type="Proteomes" id="UP001159363"/>
    </source>
</evidence>
<accession>A0ABQ9HJ11</accession>